<organism evidence="2 3">
    <name type="scientific">Leptospira kobayashii</name>
    <dbReference type="NCBI Taxonomy" id="1917830"/>
    <lineage>
        <taxon>Bacteria</taxon>
        <taxon>Pseudomonadati</taxon>
        <taxon>Spirochaetota</taxon>
        <taxon>Spirochaetia</taxon>
        <taxon>Leptospirales</taxon>
        <taxon>Leptospiraceae</taxon>
        <taxon>Leptospira</taxon>
    </lineage>
</organism>
<feature type="domain" description="Glycosyltransferase 2-like" evidence="1">
    <location>
        <begin position="21"/>
        <end position="185"/>
    </location>
</feature>
<sequence>MASSEIKKTTKSPKSNLITTSLIIPIYNEAGHLLEFLEKVDALKIPTAKELVFIDDCSKDESRTILKQFSFRSQHQLIFQEKNQGKGAALQKGIQAAKGEIIIVQDADFEYDMEEIPMLIEPVALGKADVVFGSRFKKDGRQVHRTFHYLINRFLTILSNFLSGLYLTDMETCYKVFKAEIIKNIRLDSKRFGFEPEVTAKVGRLKVRVQEFPISYYPRNYLEGKKITWKDGVAALRHIIYYNWFAPKKDFFTKDIPGKYIPRGANWL</sequence>
<gene>
    <name evidence="2" type="ORF">LPTSP3_g20800</name>
</gene>
<name>A0ABM7UK16_9LEPT</name>
<dbReference type="Proteomes" id="UP000245263">
    <property type="component" value="Chromosome 1"/>
</dbReference>
<dbReference type="InterPro" id="IPR029044">
    <property type="entry name" value="Nucleotide-diphossugar_trans"/>
</dbReference>
<proteinExistence type="predicted"/>
<dbReference type="GO" id="GO:0016740">
    <property type="term" value="F:transferase activity"/>
    <property type="evidence" value="ECO:0007669"/>
    <property type="project" value="UniProtKB-KW"/>
</dbReference>
<reference evidence="2 3" key="1">
    <citation type="submission" date="2021-08" db="EMBL/GenBank/DDBJ databases">
        <title>Complete genome sequence of Leptospira kobayashii strain E30.</title>
        <authorList>
            <person name="Nakao R."/>
            <person name="Nakamura S."/>
            <person name="Masuzawa T."/>
            <person name="Koizumi N."/>
        </authorList>
    </citation>
    <scope>NUCLEOTIDE SEQUENCE [LARGE SCALE GENOMIC DNA]</scope>
    <source>
        <strain evidence="2 3">E30</strain>
    </source>
</reference>
<keyword evidence="3" id="KW-1185">Reference proteome</keyword>
<dbReference type="RefSeq" id="WP_109019426.1">
    <property type="nucleotide sequence ID" value="NZ_AP025028.1"/>
</dbReference>
<dbReference type="PANTHER" id="PTHR48090:SF7">
    <property type="entry name" value="RFBJ PROTEIN"/>
    <property type="match status" value="1"/>
</dbReference>
<dbReference type="EMBL" id="AP025028">
    <property type="protein sequence ID" value="BDA79150.1"/>
    <property type="molecule type" value="Genomic_DNA"/>
</dbReference>
<evidence type="ECO:0000313" key="2">
    <source>
        <dbReference type="EMBL" id="BDA79150.1"/>
    </source>
</evidence>
<dbReference type="InterPro" id="IPR050256">
    <property type="entry name" value="Glycosyltransferase_2"/>
</dbReference>
<evidence type="ECO:0000259" key="1">
    <source>
        <dbReference type="Pfam" id="PF00535"/>
    </source>
</evidence>
<dbReference type="CDD" id="cd04179">
    <property type="entry name" value="DPM_DPG-synthase_like"/>
    <property type="match status" value="1"/>
</dbReference>
<protein>
    <submittedName>
        <fullName evidence="2">Glycosyl transferase</fullName>
    </submittedName>
</protein>
<dbReference type="Gene3D" id="3.90.550.10">
    <property type="entry name" value="Spore Coat Polysaccharide Biosynthesis Protein SpsA, Chain A"/>
    <property type="match status" value="1"/>
</dbReference>
<evidence type="ECO:0000313" key="3">
    <source>
        <dbReference type="Proteomes" id="UP000245263"/>
    </source>
</evidence>
<dbReference type="SUPFAM" id="SSF53448">
    <property type="entry name" value="Nucleotide-diphospho-sugar transferases"/>
    <property type="match status" value="1"/>
</dbReference>
<keyword evidence="2" id="KW-0808">Transferase</keyword>
<dbReference type="PANTHER" id="PTHR48090">
    <property type="entry name" value="UNDECAPRENYL-PHOSPHATE 4-DEOXY-4-FORMAMIDO-L-ARABINOSE TRANSFERASE-RELATED"/>
    <property type="match status" value="1"/>
</dbReference>
<dbReference type="InterPro" id="IPR001173">
    <property type="entry name" value="Glyco_trans_2-like"/>
</dbReference>
<dbReference type="Pfam" id="PF00535">
    <property type="entry name" value="Glycos_transf_2"/>
    <property type="match status" value="1"/>
</dbReference>
<accession>A0ABM7UK16</accession>